<sequence>MSATPRRSSPADSMLEQNNQALASTQSEANSSVEPASAEPNGSANSGNNTRSFRFLLTLALRKAQTAVTLDNGGHVDEAIRTYREAISMLGLVLNRTNEEDGRQRLLHFRQTYSDRVSVLSSLRPGAAVTATSGQTESESDDTHLQSVDNDSEPHTLQQSGQQQQQPAQAEASDKVSSTKKLSLGSDTSKSAQPIGSTTQLLTSSATNVSPIPIPERTQGSATPENEPMSTSSENANGTILTVDLPPALGLGPDESLGSSMDVHKPLPPLESSDSAQSQARKYSMASNASAKSTSHVSHTTANDDASISSNSAEKPEGTGTEAYEESDDATGTASHLEKAPKKHNGKDSGKASRRQSIKSQRSLPAMFGLKSKKESKAAPPVPPIPIVENNAPKFGRRLLGALRSNSNADSQSGRPSTSRGNSEDAGSSTFAGGEEQPAENFVNDQASQHTTNVSKSEQQPSSKRIQELNDIPPPTPAKDSPPIPAKATTSTLTREQKRQSNAAHRLAGLFKRKPSIPDIPSPALPSKFSADSSKQGTMTAQSPPTPHMLPKDRRLSASASTPNLLEAAAAAAHSDQPALAAFAASERGVVPPMPAPPNLRPSFSANSHPAIYSESAAESDMDGDQGPDALARVGRGGSISDAASTHSAVPSRLDDKLRRKQPSIYQPQSARPALKITTKSTVDMPTYIPEDSPLPSAPVVGGTDDATRSRKSSIATTTSQTFARGNSSLPYGSVGIGNSSSGTALALSQQIYGRPTLVDIEEDQRAEMFDPSFGTFHMDLGPPPPKTSPLSSLWFINTLHRSMVSTGAYLTTSMYIPRRLWYQSGIRIAAIDTKLSVLAQLSQSLVSISSLLTLPDIDALTSSAIPKPDDRRAETVPWESEDSRARNNQDRDELHKSCVALHHWLNNLEDTLESSRRLLGKKLKFINQAATMPNANSAAVSGAPPQGQGLAGASNDNLQSSTTHLPLIPSYLGSQDNSIGSTSFSNLALSSTDISNGGGVPVSPLSPNSGDPMDMRVSEFQVPETPSSAVFSSMSSSSANLNRDMLNKDQMSNARFKGLGKLGKSVDRIYSNMQKEKLDDTSAYVAALQRFFEAAMVLENIMHYFSRIAGDSEMAGWFTEVPQSPISMSGRRNHVHGHPESGSISAASPSMPHATLASETSMSSINSASERKSSNASISVAASAAEKKNRRRSNYFGQRQNSTAGVLDSSDPAPSNKLPTKPRGDSFSVIPRVVPLSAPAASSTSNGASANMRFVLAPSPIKHPASYVHQGRGRAPGVIYARLVKVTEWLNQVILAWVVRDLQVLYAKYIKRLREWVIE</sequence>
<feature type="compositionally biased region" description="Polar residues" evidence="1">
    <location>
        <begin position="272"/>
        <end position="301"/>
    </location>
</feature>
<evidence type="ECO:0000259" key="2">
    <source>
        <dbReference type="Pfam" id="PF04212"/>
    </source>
</evidence>
<proteinExistence type="predicted"/>
<feature type="compositionally biased region" description="Polar residues" evidence="1">
    <location>
        <begin position="1158"/>
        <end position="1169"/>
    </location>
</feature>
<feature type="compositionally biased region" description="Polar residues" evidence="1">
    <location>
        <begin position="1196"/>
        <end position="1205"/>
    </location>
</feature>
<dbReference type="InterPro" id="IPR007330">
    <property type="entry name" value="MIT_dom"/>
</dbReference>
<dbReference type="Pfam" id="PF04212">
    <property type="entry name" value="MIT"/>
    <property type="match status" value="1"/>
</dbReference>
<comment type="caution">
    <text evidence="3">The sequence shown here is derived from an EMBL/GenBank/DDBJ whole genome shotgun (WGS) entry which is preliminary data.</text>
</comment>
<feature type="compositionally biased region" description="Polar residues" evidence="1">
    <location>
        <begin position="218"/>
        <end position="240"/>
    </location>
</feature>
<feature type="domain" description="MIT" evidence="2">
    <location>
        <begin position="59"/>
        <end position="120"/>
    </location>
</feature>
<feature type="region of interest" description="Disordered" evidence="1">
    <location>
        <begin position="1"/>
        <end position="49"/>
    </location>
</feature>
<dbReference type="EMBL" id="JANBUW010000003">
    <property type="protein sequence ID" value="KAJ2852417.1"/>
    <property type="molecule type" value="Genomic_DNA"/>
</dbReference>
<dbReference type="SUPFAM" id="SSF116846">
    <property type="entry name" value="MIT domain"/>
    <property type="match status" value="1"/>
</dbReference>
<dbReference type="Proteomes" id="UP001139887">
    <property type="component" value="Unassembled WGS sequence"/>
</dbReference>
<feature type="compositionally biased region" description="Polar residues" evidence="1">
    <location>
        <begin position="530"/>
        <end position="543"/>
    </location>
</feature>
<protein>
    <recommendedName>
        <fullName evidence="2">MIT domain-containing protein</fullName>
    </recommendedName>
</protein>
<feature type="region of interest" description="Disordered" evidence="1">
    <location>
        <begin position="1129"/>
        <end position="1227"/>
    </location>
</feature>
<feature type="region of interest" description="Disordered" evidence="1">
    <location>
        <begin position="128"/>
        <end position="554"/>
    </location>
</feature>
<evidence type="ECO:0000256" key="1">
    <source>
        <dbReference type="SAM" id="MobiDB-lite"/>
    </source>
</evidence>
<feature type="compositionally biased region" description="Low complexity" evidence="1">
    <location>
        <begin position="1175"/>
        <end position="1185"/>
    </location>
</feature>
<evidence type="ECO:0000313" key="3">
    <source>
        <dbReference type="EMBL" id="KAJ2852417.1"/>
    </source>
</evidence>
<keyword evidence="4" id="KW-1185">Reference proteome</keyword>
<feature type="compositionally biased region" description="Pro residues" evidence="1">
    <location>
        <begin position="472"/>
        <end position="485"/>
    </location>
</feature>
<feature type="region of interest" description="Disordered" evidence="1">
    <location>
        <begin position="615"/>
        <end position="671"/>
    </location>
</feature>
<organism evidence="3 4">
    <name type="scientific">Coemansia brasiliensis</name>
    <dbReference type="NCBI Taxonomy" id="2650707"/>
    <lineage>
        <taxon>Eukaryota</taxon>
        <taxon>Fungi</taxon>
        <taxon>Fungi incertae sedis</taxon>
        <taxon>Zoopagomycota</taxon>
        <taxon>Kickxellomycotina</taxon>
        <taxon>Kickxellomycetes</taxon>
        <taxon>Kickxellales</taxon>
        <taxon>Kickxellaceae</taxon>
        <taxon>Coemansia</taxon>
    </lineage>
</organism>
<feature type="compositionally biased region" description="Basic and acidic residues" evidence="1">
    <location>
        <begin position="336"/>
        <end position="351"/>
    </location>
</feature>
<name>A0A9W8IHN2_9FUNG</name>
<feature type="compositionally biased region" description="Low complexity" evidence="1">
    <location>
        <begin position="303"/>
        <end position="313"/>
    </location>
</feature>
<feature type="compositionally biased region" description="Low complexity" evidence="1">
    <location>
        <begin position="158"/>
        <end position="171"/>
    </location>
</feature>
<dbReference type="InterPro" id="IPR036181">
    <property type="entry name" value="MIT_dom_sf"/>
</dbReference>
<feature type="region of interest" description="Disordered" evidence="1">
    <location>
        <begin position="864"/>
        <end position="892"/>
    </location>
</feature>
<feature type="region of interest" description="Disordered" evidence="1">
    <location>
        <begin position="689"/>
        <end position="716"/>
    </location>
</feature>
<dbReference type="Gene3D" id="1.20.58.80">
    <property type="entry name" value="Phosphotransferase system, lactose/cellobiose-type IIA subunit"/>
    <property type="match status" value="1"/>
</dbReference>
<feature type="compositionally biased region" description="Polar residues" evidence="1">
    <location>
        <begin position="404"/>
        <end position="431"/>
    </location>
</feature>
<feature type="region of interest" description="Disordered" evidence="1">
    <location>
        <begin position="937"/>
        <end position="963"/>
    </location>
</feature>
<accession>A0A9W8IHN2</accession>
<evidence type="ECO:0000313" key="4">
    <source>
        <dbReference type="Proteomes" id="UP001139887"/>
    </source>
</evidence>
<feature type="compositionally biased region" description="Basic and acidic residues" evidence="1">
    <location>
        <begin position="882"/>
        <end position="892"/>
    </location>
</feature>
<feature type="compositionally biased region" description="Low complexity" evidence="1">
    <location>
        <begin position="943"/>
        <end position="954"/>
    </location>
</feature>
<dbReference type="PANTHER" id="PTHR37327">
    <property type="entry name" value="CHROMOSOME 1, WHOLE GENOME SHOTGUN SEQUENCE"/>
    <property type="match status" value="1"/>
</dbReference>
<reference evidence="3" key="1">
    <citation type="submission" date="2022-07" db="EMBL/GenBank/DDBJ databases">
        <title>Phylogenomic reconstructions and comparative analyses of Kickxellomycotina fungi.</title>
        <authorList>
            <person name="Reynolds N.K."/>
            <person name="Stajich J.E."/>
            <person name="Barry K."/>
            <person name="Grigoriev I.V."/>
            <person name="Crous P."/>
            <person name="Smith M.E."/>
        </authorList>
    </citation>
    <scope>NUCLEOTIDE SEQUENCE</scope>
    <source>
        <strain evidence="3">NRRL 1566</strain>
    </source>
</reference>
<dbReference type="OrthoDB" id="2245455at2759"/>
<dbReference type="PANTHER" id="PTHR37327:SF1">
    <property type="entry name" value="MICROTUBULE INTERACTING AND TRANSPORT DOMAIN-CONTAINING PROTEIN"/>
    <property type="match status" value="1"/>
</dbReference>
<feature type="compositionally biased region" description="Polar residues" evidence="1">
    <location>
        <begin position="443"/>
        <end position="464"/>
    </location>
</feature>
<feature type="compositionally biased region" description="Polar residues" evidence="1">
    <location>
        <begin position="175"/>
        <end position="210"/>
    </location>
</feature>
<gene>
    <name evidence="3" type="ORF">IWW36_000304</name>
</gene>